<reference evidence="2" key="3">
    <citation type="submission" date="2015-04" db="UniProtKB">
        <authorList>
            <consortium name="EnsemblPlants"/>
        </authorList>
    </citation>
    <scope>IDENTIFICATION</scope>
    <source>
        <strain evidence="2">cv. Jemalong A17</strain>
    </source>
</reference>
<evidence type="ECO:0000313" key="3">
    <source>
        <dbReference type="Proteomes" id="UP000002051"/>
    </source>
</evidence>
<sequence length="87" mass="9853">MDMELRLFTDMPFIGGFVFELANCGAATSVITGYTLWSHYYIQLGLVTLDIKVANLSDGHECIFGLSEFLVDRNDSCMFERVSQEMK</sequence>
<evidence type="ECO:0000313" key="2">
    <source>
        <dbReference type="EnsemblPlants" id="AES91353"/>
    </source>
</evidence>
<accession>G7JT31</accession>
<keyword evidence="1" id="KW-0812">Transmembrane</keyword>
<organism evidence="1 3">
    <name type="scientific">Medicago truncatula</name>
    <name type="common">Barrel medic</name>
    <name type="synonym">Medicago tribuloides</name>
    <dbReference type="NCBI Taxonomy" id="3880"/>
    <lineage>
        <taxon>Eukaryota</taxon>
        <taxon>Viridiplantae</taxon>
        <taxon>Streptophyta</taxon>
        <taxon>Embryophyta</taxon>
        <taxon>Tracheophyta</taxon>
        <taxon>Spermatophyta</taxon>
        <taxon>Magnoliopsida</taxon>
        <taxon>eudicotyledons</taxon>
        <taxon>Gunneridae</taxon>
        <taxon>Pentapetalae</taxon>
        <taxon>rosids</taxon>
        <taxon>fabids</taxon>
        <taxon>Fabales</taxon>
        <taxon>Fabaceae</taxon>
        <taxon>Papilionoideae</taxon>
        <taxon>50 kb inversion clade</taxon>
        <taxon>NPAAA clade</taxon>
        <taxon>Hologalegina</taxon>
        <taxon>IRL clade</taxon>
        <taxon>Trifolieae</taxon>
        <taxon>Medicago</taxon>
    </lineage>
</organism>
<reference evidence="1 3" key="1">
    <citation type="journal article" date="2011" name="Nature">
        <title>The Medicago genome provides insight into the evolution of rhizobial symbioses.</title>
        <authorList>
            <person name="Young N.D."/>
            <person name="Debelle F."/>
            <person name="Oldroyd G.E."/>
            <person name="Geurts R."/>
            <person name="Cannon S.B."/>
            <person name="Udvardi M.K."/>
            <person name="Benedito V.A."/>
            <person name="Mayer K.F."/>
            <person name="Gouzy J."/>
            <person name="Schoof H."/>
            <person name="Van de Peer Y."/>
            <person name="Proost S."/>
            <person name="Cook D.R."/>
            <person name="Meyers B.C."/>
            <person name="Spannagl M."/>
            <person name="Cheung F."/>
            <person name="De Mita S."/>
            <person name="Krishnakumar V."/>
            <person name="Gundlach H."/>
            <person name="Zhou S."/>
            <person name="Mudge J."/>
            <person name="Bharti A.K."/>
            <person name="Murray J.D."/>
            <person name="Naoumkina M.A."/>
            <person name="Rosen B."/>
            <person name="Silverstein K.A."/>
            <person name="Tang H."/>
            <person name="Rombauts S."/>
            <person name="Zhao P.X."/>
            <person name="Zhou P."/>
            <person name="Barbe V."/>
            <person name="Bardou P."/>
            <person name="Bechner M."/>
            <person name="Bellec A."/>
            <person name="Berger A."/>
            <person name="Berges H."/>
            <person name="Bidwell S."/>
            <person name="Bisseling T."/>
            <person name="Choisne N."/>
            <person name="Couloux A."/>
            <person name="Denny R."/>
            <person name="Deshpande S."/>
            <person name="Dai X."/>
            <person name="Doyle J.J."/>
            <person name="Dudez A.M."/>
            <person name="Farmer A.D."/>
            <person name="Fouteau S."/>
            <person name="Franken C."/>
            <person name="Gibelin C."/>
            <person name="Gish J."/>
            <person name="Goldstein S."/>
            <person name="Gonzalez A.J."/>
            <person name="Green P.J."/>
            <person name="Hallab A."/>
            <person name="Hartog M."/>
            <person name="Hua A."/>
            <person name="Humphray S.J."/>
            <person name="Jeong D.H."/>
            <person name="Jing Y."/>
            <person name="Jocker A."/>
            <person name="Kenton S.M."/>
            <person name="Kim D.J."/>
            <person name="Klee K."/>
            <person name="Lai H."/>
            <person name="Lang C."/>
            <person name="Lin S."/>
            <person name="Macmil S.L."/>
            <person name="Magdelenat G."/>
            <person name="Matthews L."/>
            <person name="McCorrison J."/>
            <person name="Monaghan E.L."/>
            <person name="Mun J.H."/>
            <person name="Najar F.Z."/>
            <person name="Nicholson C."/>
            <person name="Noirot C."/>
            <person name="O'Bleness M."/>
            <person name="Paule C.R."/>
            <person name="Poulain J."/>
            <person name="Prion F."/>
            <person name="Qin B."/>
            <person name="Qu C."/>
            <person name="Retzel E.F."/>
            <person name="Riddle C."/>
            <person name="Sallet E."/>
            <person name="Samain S."/>
            <person name="Samson N."/>
            <person name="Sanders I."/>
            <person name="Saurat O."/>
            <person name="Scarpelli C."/>
            <person name="Schiex T."/>
            <person name="Segurens B."/>
            <person name="Severin A.J."/>
            <person name="Sherrier D.J."/>
            <person name="Shi R."/>
            <person name="Sims S."/>
            <person name="Singer S.R."/>
            <person name="Sinharoy S."/>
            <person name="Sterck L."/>
            <person name="Viollet A."/>
            <person name="Wang B.B."/>
            <person name="Wang K."/>
            <person name="Wang M."/>
            <person name="Wang X."/>
            <person name="Warfsmann J."/>
            <person name="Weissenbach J."/>
            <person name="White D.D."/>
            <person name="White J.D."/>
            <person name="Wiley G.B."/>
            <person name="Wincker P."/>
            <person name="Xing Y."/>
            <person name="Yang L."/>
            <person name="Yao Z."/>
            <person name="Ying F."/>
            <person name="Zhai J."/>
            <person name="Zhou L."/>
            <person name="Zuber A."/>
            <person name="Denarie J."/>
            <person name="Dixon R.A."/>
            <person name="May G.D."/>
            <person name="Schwartz D.C."/>
            <person name="Rogers J."/>
            <person name="Quetier F."/>
            <person name="Town C.D."/>
            <person name="Roe B.A."/>
        </authorList>
    </citation>
    <scope>NUCLEOTIDE SEQUENCE [LARGE SCALE GENOMIC DNA]</scope>
    <source>
        <strain evidence="1">A17</strain>
        <strain evidence="2 3">cv. Jemalong A17</strain>
    </source>
</reference>
<dbReference type="AlphaFoldDB" id="G7JT31"/>
<proteinExistence type="predicted"/>
<dbReference type="Proteomes" id="UP000002051">
    <property type="component" value="Chromosome 4"/>
</dbReference>
<gene>
    <name evidence="1" type="ordered locus">MTR_4g112580</name>
</gene>
<dbReference type="EnsemblPlants" id="AES91353">
    <property type="protein sequence ID" value="AES91353"/>
    <property type="gene ID" value="MTR_4g112580"/>
</dbReference>
<dbReference type="HOGENOM" id="CLU_2486794_0_0_1"/>
<dbReference type="PaxDb" id="3880-AES91353"/>
<evidence type="ECO:0000313" key="1">
    <source>
        <dbReference type="EMBL" id="AES91353.1"/>
    </source>
</evidence>
<dbReference type="EMBL" id="CM001220">
    <property type="protein sequence ID" value="AES91353.1"/>
    <property type="molecule type" value="Genomic_DNA"/>
</dbReference>
<protein>
    <submittedName>
        <fullName evidence="1">Transmembrane protein, putative</fullName>
    </submittedName>
</protein>
<name>G7JT31_MEDTR</name>
<keyword evidence="1" id="KW-0472">Membrane</keyword>
<reference evidence="1 3" key="2">
    <citation type="journal article" date="2014" name="BMC Genomics">
        <title>An improved genome release (version Mt4.0) for the model legume Medicago truncatula.</title>
        <authorList>
            <person name="Tang H."/>
            <person name="Krishnakumar V."/>
            <person name="Bidwell S."/>
            <person name="Rosen B."/>
            <person name="Chan A."/>
            <person name="Zhou S."/>
            <person name="Gentzbittel L."/>
            <person name="Childs K.L."/>
            <person name="Yandell M."/>
            <person name="Gundlach H."/>
            <person name="Mayer K.F."/>
            <person name="Schwartz D.C."/>
            <person name="Town C.D."/>
        </authorList>
    </citation>
    <scope>GENOME REANNOTATION</scope>
    <source>
        <strain evidence="2 3">cv. Jemalong A17</strain>
    </source>
</reference>
<keyword evidence="3" id="KW-1185">Reference proteome</keyword>